<feature type="non-terminal residue" evidence="5">
    <location>
        <position position="177"/>
    </location>
</feature>
<dbReference type="SUPFAM" id="SSF52540">
    <property type="entry name" value="P-loop containing nucleoside triphosphate hydrolases"/>
    <property type="match status" value="1"/>
</dbReference>
<feature type="domain" description="ABC transporter" evidence="4">
    <location>
        <begin position="1"/>
        <end position="177"/>
    </location>
</feature>
<sequence>TTGRLILGLIKPTDGKVYFKGEEIFPFTKEIRRKIQIIFQDPYQSLNPRMNIYSHLVEPISIHGLANGRDEKKECVKKILETVGLIPPEEFIYRYPYELSGGQRQRVAISRAFIIKPEFLVADEPVSMLDVSIRAGILDLMMTLRDKFGLSQIFITHDLAVARYICDRIAVMYLGKI</sequence>
<evidence type="ECO:0000259" key="4">
    <source>
        <dbReference type="PROSITE" id="PS50893"/>
    </source>
</evidence>
<reference evidence="5" key="1">
    <citation type="journal article" date="2014" name="Front. Microbiol.">
        <title>High frequency of phylogenetically diverse reductive dehalogenase-homologous genes in deep subseafloor sedimentary metagenomes.</title>
        <authorList>
            <person name="Kawai M."/>
            <person name="Futagami T."/>
            <person name="Toyoda A."/>
            <person name="Takaki Y."/>
            <person name="Nishi S."/>
            <person name="Hori S."/>
            <person name="Arai W."/>
            <person name="Tsubouchi T."/>
            <person name="Morono Y."/>
            <person name="Uchiyama I."/>
            <person name="Ito T."/>
            <person name="Fujiyama A."/>
            <person name="Inagaki F."/>
            <person name="Takami H."/>
        </authorList>
    </citation>
    <scope>NUCLEOTIDE SEQUENCE</scope>
    <source>
        <strain evidence="5">Expedition CK06-06</strain>
    </source>
</reference>
<accession>X1FCX3</accession>
<dbReference type="EMBL" id="BARU01013966">
    <property type="protein sequence ID" value="GAH42832.1"/>
    <property type="molecule type" value="Genomic_DNA"/>
</dbReference>
<organism evidence="5">
    <name type="scientific">marine sediment metagenome</name>
    <dbReference type="NCBI Taxonomy" id="412755"/>
    <lineage>
        <taxon>unclassified sequences</taxon>
        <taxon>metagenomes</taxon>
        <taxon>ecological metagenomes</taxon>
    </lineage>
</organism>
<dbReference type="InterPro" id="IPR017871">
    <property type="entry name" value="ABC_transporter-like_CS"/>
</dbReference>
<feature type="non-terminal residue" evidence="5">
    <location>
        <position position="1"/>
    </location>
</feature>
<dbReference type="AlphaFoldDB" id="X1FCX3"/>
<keyword evidence="3" id="KW-0067">ATP-binding</keyword>
<dbReference type="InterPro" id="IPR050319">
    <property type="entry name" value="ABC_transp_ATP-bind"/>
</dbReference>
<keyword evidence="1" id="KW-0813">Transport</keyword>
<dbReference type="InterPro" id="IPR027417">
    <property type="entry name" value="P-loop_NTPase"/>
</dbReference>
<evidence type="ECO:0000256" key="2">
    <source>
        <dbReference type="ARBA" id="ARBA00022741"/>
    </source>
</evidence>
<name>X1FCX3_9ZZZZ</name>
<evidence type="ECO:0000256" key="1">
    <source>
        <dbReference type="ARBA" id="ARBA00022448"/>
    </source>
</evidence>
<dbReference type="InterPro" id="IPR003439">
    <property type="entry name" value="ABC_transporter-like_ATP-bd"/>
</dbReference>
<gene>
    <name evidence="5" type="ORF">S03H2_24914</name>
</gene>
<dbReference type="GO" id="GO:0016887">
    <property type="term" value="F:ATP hydrolysis activity"/>
    <property type="evidence" value="ECO:0007669"/>
    <property type="project" value="InterPro"/>
</dbReference>
<evidence type="ECO:0000313" key="5">
    <source>
        <dbReference type="EMBL" id="GAH42832.1"/>
    </source>
</evidence>
<dbReference type="PANTHER" id="PTHR43776:SF8">
    <property type="entry name" value="ABC TRANSPORTER, ATP-BINDING PROTEIN"/>
    <property type="match status" value="1"/>
</dbReference>
<evidence type="ECO:0000256" key="3">
    <source>
        <dbReference type="ARBA" id="ARBA00022840"/>
    </source>
</evidence>
<dbReference type="CDD" id="cd03257">
    <property type="entry name" value="ABC_NikE_OppD_transporters"/>
    <property type="match status" value="1"/>
</dbReference>
<protein>
    <recommendedName>
        <fullName evidence="4">ABC transporter domain-containing protein</fullName>
    </recommendedName>
</protein>
<dbReference type="PROSITE" id="PS50893">
    <property type="entry name" value="ABC_TRANSPORTER_2"/>
    <property type="match status" value="1"/>
</dbReference>
<proteinExistence type="predicted"/>
<dbReference type="PANTHER" id="PTHR43776">
    <property type="entry name" value="TRANSPORT ATP-BINDING PROTEIN"/>
    <property type="match status" value="1"/>
</dbReference>
<dbReference type="Pfam" id="PF00005">
    <property type="entry name" value="ABC_tran"/>
    <property type="match status" value="1"/>
</dbReference>
<dbReference type="PROSITE" id="PS00211">
    <property type="entry name" value="ABC_TRANSPORTER_1"/>
    <property type="match status" value="1"/>
</dbReference>
<dbReference type="Gene3D" id="3.40.50.300">
    <property type="entry name" value="P-loop containing nucleotide triphosphate hydrolases"/>
    <property type="match status" value="1"/>
</dbReference>
<comment type="caution">
    <text evidence="5">The sequence shown here is derived from an EMBL/GenBank/DDBJ whole genome shotgun (WGS) entry which is preliminary data.</text>
</comment>
<dbReference type="GO" id="GO:0005524">
    <property type="term" value="F:ATP binding"/>
    <property type="evidence" value="ECO:0007669"/>
    <property type="project" value="UniProtKB-KW"/>
</dbReference>
<keyword evidence="2" id="KW-0547">Nucleotide-binding</keyword>